<dbReference type="KEGG" id="nal:B005_3708"/>
<dbReference type="AlphaFoldDB" id="J7L593"/>
<name>J7L593_NOCAA</name>
<dbReference type="PATRIC" id="fig|1205910.3.peg.3507"/>
<feature type="compositionally biased region" description="Low complexity" evidence="1">
    <location>
        <begin position="18"/>
        <end position="37"/>
    </location>
</feature>
<proteinExistence type="predicted"/>
<evidence type="ECO:0000313" key="3">
    <source>
        <dbReference type="Proteomes" id="UP000003779"/>
    </source>
</evidence>
<reference evidence="2 3" key="1">
    <citation type="journal article" date="2012" name="J. Bacteriol.">
        <title>Whole-Genome Sequence of Nocardiopsis alba Strain ATCC BAA-2165, Associated with Honeybees.</title>
        <authorList>
            <person name="Qiao J."/>
            <person name="Chen L."/>
            <person name="Li Y."/>
            <person name="Wang J."/>
            <person name="Zhang W."/>
            <person name="Chen S."/>
        </authorList>
    </citation>
    <scope>NUCLEOTIDE SEQUENCE [LARGE SCALE GENOMIC DNA]</scope>
    <source>
        <strain evidence="3">ATCC BAA-2165 / BE74</strain>
    </source>
</reference>
<reference evidence="3" key="2">
    <citation type="submission" date="2012-08" db="EMBL/GenBank/DDBJ databases">
        <title>Whole-genome sequence of Nocardiopsis alba strain ATCC BAA-2165 associated with honeybees.</title>
        <authorList>
            <person name="Qiao J."/>
            <person name="Chen L."/>
            <person name="Li Y."/>
            <person name="Wang J."/>
            <person name="Zhang W."/>
            <person name="Chen S."/>
        </authorList>
    </citation>
    <scope>NUCLEOTIDE SEQUENCE [LARGE SCALE GENOMIC DNA]</scope>
    <source>
        <strain evidence="3">ATCC BAA-2165 / BE74</strain>
    </source>
</reference>
<evidence type="ECO:0000256" key="1">
    <source>
        <dbReference type="SAM" id="MobiDB-lite"/>
    </source>
</evidence>
<dbReference type="HOGENOM" id="CLU_3045824_0_0_11"/>
<feature type="region of interest" description="Disordered" evidence="1">
    <location>
        <begin position="1"/>
        <end position="54"/>
    </location>
</feature>
<gene>
    <name evidence="2" type="ordered locus">B005_3708</name>
</gene>
<dbReference type="Proteomes" id="UP000003779">
    <property type="component" value="Chromosome"/>
</dbReference>
<evidence type="ECO:0000313" key="2">
    <source>
        <dbReference type="EMBL" id="AFR06575.1"/>
    </source>
</evidence>
<protein>
    <submittedName>
        <fullName evidence="2">Uncharacterized protein</fullName>
    </submittedName>
</protein>
<sequence>MGQARVVAHPANGLGFGPASPAASASSTAPAVPVALPSRHRFPPASSVLTAPPG</sequence>
<dbReference type="EMBL" id="CP003788">
    <property type="protein sequence ID" value="AFR06575.1"/>
    <property type="molecule type" value="Genomic_DNA"/>
</dbReference>
<dbReference type="STRING" id="1205910.B005_3708"/>
<accession>J7L593</accession>
<organism evidence="2 3">
    <name type="scientific">Nocardiopsis alba (strain ATCC BAA-2165 / BE74)</name>
    <dbReference type="NCBI Taxonomy" id="1205910"/>
    <lineage>
        <taxon>Bacteria</taxon>
        <taxon>Bacillati</taxon>
        <taxon>Actinomycetota</taxon>
        <taxon>Actinomycetes</taxon>
        <taxon>Streptosporangiales</taxon>
        <taxon>Nocardiopsidaceae</taxon>
        <taxon>Nocardiopsis</taxon>
    </lineage>
</organism>